<dbReference type="EMBL" id="JBHTAP010000001">
    <property type="protein sequence ID" value="MFC7234374.1"/>
    <property type="molecule type" value="Genomic_DNA"/>
</dbReference>
<dbReference type="RefSeq" id="WP_276235376.1">
    <property type="nucleotide sequence ID" value="NZ_CP119802.1"/>
</dbReference>
<accession>A0ABD5ZLC9</accession>
<sequence length="132" mass="13603">MSAPPSAESRYRPGACNIGGSERRRRYRYAAVAFAAAAAYLAAVLVVGAPTFLLAGLFVPFSLGTEWALQARRSFCASLALSGRYSFDGDGGEVDDADAHRSDRNAGLVFAGLGILAGAVATGIVYGAVALL</sequence>
<evidence type="ECO:0000256" key="1">
    <source>
        <dbReference type="SAM" id="Phobius"/>
    </source>
</evidence>
<name>A0ABD5ZLC9_9EURY</name>
<proteinExistence type="predicted"/>
<reference evidence="2 3" key="1">
    <citation type="journal article" date="2019" name="Int. J. Syst. Evol. Microbiol.">
        <title>The Global Catalogue of Microorganisms (GCM) 10K type strain sequencing project: providing services to taxonomists for standard genome sequencing and annotation.</title>
        <authorList>
            <consortium name="The Broad Institute Genomics Platform"/>
            <consortium name="The Broad Institute Genome Sequencing Center for Infectious Disease"/>
            <person name="Wu L."/>
            <person name="Ma J."/>
        </authorList>
    </citation>
    <scope>NUCLEOTIDE SEQUENCE [LARGE SCALE GENOMIC DNA]</scope>
    <source>
        <strain evidence="2 3">DT85</strain>
    </source>
</reference>
<gene>
    <name evidence="2" type="ORF">ACFQJ4_03490</name>
</gene>
<dbReference type="AlphaFoldDB" id="A0ABD5ZLC9"/>
<evidence type="ECO:0000313" key="2">
    <source>
        <dbReference type="EMBL" id="MFC7234374.1"/>
    </source>
</evidence>
<evidence type="ECO:0008006" key="4">
    <source>
        <dbReference type="Google" id="ProtNLM"/>
    </source>
</evidence>
<keyword evidence="1" id="KW-1133">Transmembrane helix</keyword>
<feature type="transmembrane region" description="Helical" evidence="1">
    <location>
        <begin position="29"/>
        <end position="59"/>
    </location>
</feature>
<keyword evidence="1" id="KW-0472">Membrane</keyword>
<keyword evidence="3" id="KW-1185">Reference proteome</keyword>
<keyword evidence="1" id="KW-0812">Transmembrane</keyword>
<dbReference type="Proteomes" id="UP001596398">
    <property type="component" value="Unassembled WGS sequence"/>
</dbReference>
<organism evidence="2 3">
    <name type="scientific">Halosegnis marinus</name>
    <dbReference type="NCBI Taxonomy" id="3034023"/>
    <lineage>
        <taxon>Archaea</taxon>
        <taxon>Methanobacteriati</taxon>
        <taxon>Methanobacteriota</taxon>
        <taxon>Stenosarchaea group</taxon>
        <taxon>Halobacteria</taxon>
        <taxon>Halobacteriales</taxon>
        <taxon>Natronomonadaceae</taxon>
        <taxon>Halosegnis</taxon>
    </lineage>
</organism>
<protein>
    <recommendedName>
        <fullName evidence="4">DUF4395 domain-containing protein</fullName>
    </recommendedName>
</protein>
<feature type="transmembrane region" description="Helical" evidence="1">
    <location>
        <begin position="108"/>
        <end position="131"/>
    </location>
</feature>
<comment type="caution">
    <text evidence="2">The sequence shown here is derived from an EMBL/GenBank/DDBJ whole genome shotgun (WGS) entry which is preliminary data.</text>
</comment>
<evidence type="ECO:0000313" key="3">
    <source>
        <dbReference type="Proteomes" id="UP001596398"/>
    </source>
</evidence>
<dbReference type="GeneID" id="79266042"/>